<proteinExistence type="inferred from homology"/>
<organism evidence="3 4">
    <name type="scientific">Bacillus cereus</name>
    <dbReference type="NCBI Taxonomy" id="1396"/>
    <lineage>
        <taxon>Bacteria</taxon>
        <taxon>Bacillati</taxon>
        <taxon>Bacillota</taxon>
        <taxon>Bacilli</taxon>
        <taxon>Bacillales</taxon>
        <taxon>Bacillaceae</taxon>
        <taxon>Bacillus</taxon>
        <taxon>Bacillus cereus group</taxon>
    </lineage>
</organism>
<dbReference type="Gene3D" id="3.90.550.10">
    <property type="entry name" value="Spore Coat Polysaccharide Biosynthesis Protein SpsA, Chain A"/>
    <property type="match status" value="1"/>
</dbReference>
<dbReference type="PANTHER" id="PTHR22916:SF3">
    <property type="entry name" value="UDP-GLCNAC:BETAGAL BETA-1,3-N-ACETYLGLUCOSAMINYLTRANSFERASE-LIKE PROTEIN 1"/>
    <property type="match status" value="1"/>
</dbReference>
<accession>A0A9X7LVE3</accession>
<dbReference type="InterPro" id="IPR029044">
    <property type="entry name" value="Nucleotide-diphossugar_trans"/>
</dbReference>
<dbReference type="EMBL" id="CP031778">
    <property type="protein sequence ID" value="QDZ73820.1"/>
    <property type="molecule type" value="Genomic_DNA"/>
</dbReference>
<evidence type="ECO:0000256" key="1">
    <source>
        <dbReference type="ARBA" id="ARBA00006739"/>
    </source>
</evidence>
<dbReference type="GO" id="GO:0016758">
    <property type="term" value="F:hexosyltransferase activity"/>
    <property type="evidence" value="ECO:0007669"/>
    <property type="project" value="UniProtKB-ARBA"/>
</dbReference>
<gene>
    <name evidence="3" type="ORF">D0437_12220</name>
</gene>
<evidence type="ECO:0000259" key="2">
    <source>
        <dbReference type="Pfam" id="PF00535"/>
    </source>
</evidence>
<name>A0A9X7LVE3_BACCE</name>
<dbReference type="InterPro" id="IPR001173">
    <property type="entry name" value="Glyco_trans_2-like"/>
</dbReference>
<dbReference type="RefSeq" id="WP_208743384.1">
    <property type="nucleotide sequence ID" value="NZ_CP031778.1"/>
</dbReference>
<dbReference type="Pfam" id="PF00535">
    <property type="entry name" value="Glycos_transf_2"/>
    <property type="match status" value="1"/>
</dbReference>
<reference evidence="3 4" key="1">
    <citation type="journal article" date="2019" name="Ecotoxicol. Environ. Saf.">
        <title>Microbial characterization of heavy metal resistant bacterial strains isolated from an electroplating wastewater treatment plant.</title>
        <authorList>
            <person name="Cai X."/>
            <person name="Zheng X."/>
            <person name="Zhang D."/>
            <person name="Iqbal W."/>
            <person name="Liu C."/>
            <person name="Yang B."/>
            <person name="Zhao X."/>
            <person name="Lu X."/>
            <person name="Mao Y."/>
        </authorList>
    </citation>
    <scope>NUCLEOTIDE SEQUENCE [LARGE SCALE GENOMIC DNA]</scope>
    <source>
        <strain evidence="3 4">Co1-1</strain>
    </source>
</reference>
<evidence type="ECO:0000313" key="3">
    <source>
        <dbReference type="EMBL" id="QDZ73820.1"/>
    </source>
</evidence>
<dbReference type="Proteomes" id="UP000321735">
    <property type="component" value="Chromosome"/>
</dbReference>
<sequence length="307" mass="35825">MNTEYPLVSILLPTYNRAQYFQCALKSAIEQTYPNIEIIVVDDSTNLDTYYLIQPYLKQYPYIKYYRNHRNIGGALNFIKCYQCATGEYVNFLMDDDVFHPDKIKTMVSYFLNDTSQNIKLITSYFSIINENGDLLPDNIYSKRRFNQVTIVDGIQAGSSLVSEFNWIGVPTIPLFRRKDLSLPFGVFSDRLYRSGVDIAAWLTLLSKGQLLYIPDSLSQLRLHPHNIGKDSNMQLYAIQDLIHLLFHCKKNNFLKDDSEYCKALNMVYQIFNNVSQHVSLNIKKKREYTYYSLLLQKLFATYKCTN</sequence>
<dbReference type="PANTHER" id="PTHR22916">
    <property type="entry name" value="GLYCOSYLTRANSFERASE"/>
    <property type="match status" value="1"/>
</dbReference>
<protein>
    <submittedName>
        <fullName evidence="3">Glycosyltransferase</fullName>
    </submittedName>
</protein>
<dbReference type="SUPFAM" id="SSF53448">
    <property type="entry name" value="Nucleotide-diphospho-sugar transferases"/>
    <property type="match status" value="1"/>
</dbReference>
<dbReference type="AlphaFoldDB" id="A0A9X7LVE3"/>
<evidence type="ECO:0000313" key="4">
    <source>
        <dbReference type="Proteomes" id="UP000321735"/>
    </source>
</evidence>
<comment type="similarity">
    <text evidence="1">Belongs to the glycosyltransferase 2 family.</text>
</comment>
<feature type="domain" description="Glycosyltransferase 2-like" evidence="2">
    <location>
        <begin position="9"/>
        <end position="134"/>
    </location>
</feature>